<keyword evidence="3" id="KW-0328">Glycosyltransferase</keyword>
<dbReference type="PANTHER" id="PTHR43646">
    <property type="entry name" value="GLYCOSYLTRANSFERASE"/>
    <property type="match status" value="1"/>
</dbReference>
<accession>A0A1Y5T6P1</accession>
<proteinExistence type="predicted"/>
<evidence type="ECO:0000256" key="3">
    <source>
        <dbReference type="ARBA" id="ARBA00022676"/>
    </source>
</evidence>
<dbReference type="NCBIfam" id="TIGR04283">
    <property type="entry name" value="glyco_like_mftF"/>
    <property type="match status" value="1"/>
</dbReference>
<dbReference type="Proteomes" id="UP000193077">
    <property type="component" value="Unassembled WGS sequence"/>
</dbReference>
<dbReference type="InterPro" id="IPR026461">
    <property type="entry name" value="Trfase_2_rSAM/seldom_assoc"/>
</dbReference>
<keyword evidence="4 7" id="KW-0808">Transferase</keyword>
<dbReference type="GO" id="GO:0016757">
    <property type="term" value="F:glycosyltransferase activity"/>
    <property type="evidence" value="ECO:0007669"/>
    <property type="project" value="UniProtKB-KW"/>
</dbReference>
<evidence type="ECO:0000256" key="4">
    <source>
        <dbReference type="ARBA" id="ARBA00022679"/>
    </source>
</evidence>
<comment type="subcellular location">
    <subcellularLocation>
        <location evidence="1">Cell membrane</location>
    </subcellularLocation>
</comment>
<keyword evidence="2" id="KW-1003">Cell membrane</keyword>
<sequence length="225" mass="24665">MPAKISIVIPTLNAQANLARTLEALMEGLGQGLIRELIISDGESTDATLKIAEEAGAEIVTGAPSRGGQLRRGCAQAKGEWLLVLHADTVLEAGWSEVVADHIQTNRAPAWFQLAFRARGIMPAWVAGWANLRSRLFGLPYGDQGLLVRRIDYDKAGGYPDQPLMEDVAIARALPRLTGLPVRAITSAERYQRAGWLKRGARNLWTLMRYFAGTSPETLADSYRR</sequence>
<dbReference type="PANTHER" id="PTHR43646:SF2">
    <property type="entry name" value="GLYCOSYLTRANSFERASE 2-LIKE DOMAIN-CONTAINING PROTEIN"/>
    <property type="match status" value="1"/>
</dbReference>
<dbReference type="InterPro" id="IPR029044">
    <property type="entry name" value="Nucleotide-diphossugar_trans"/>
</dbReference>
<feature type="domain" description="Glycosyltransferase 2-like" evidence="6">
    <location>
        <begin position="6"/>
        <end position="108"/>
    </location>
</feature>
<dbReference type="GO" id="GO:0005886">
    <property type="term" value="C:plasma membrane"/>
    <property type="evidence" value="ECO:0007669"/>
    <property type="project" value="UniProtKB-SubCell"/>
</dbReference>
<evidence type="ECO:0000313" key="8">
    <source>
        <dbReference type="Proteomes" id="UP000193077"/>
    </source>
</evidence>
<evidence type="ECO:0000256" key="1">
    <source>
        <dbReference type="ARBA" id="ARBA00004236"/>
    </source>
</evidence>
<dbReference type="SUPFAM" id="SSF53448">
    <property type="entry name" value="Nucleotide-diphospho-sugar transferases"/>
    <property type="match status" value="1"/>
</dbReference>
<name>A0A1Y5T6P1_9RHOB</name>
<evidence type="ECO:0000313" key="7">
    <source>
        <dbReference type="EMBL" id="SLN57135.1"/>
    </source>
</evidence>
<organism evidence="7 8">
    <name type="scientific">Falsiruegeria litorea R37</name>
    <dbReference type="NCBI Taxonomy" id="1200284"/>
    <lineage>
        <taxon>Bacteria</taxon>
        <taxon>Pseudomonadati</taxon>
        <taxon>Pseudomonadota</taxon>
        <taxon>Alphaproteobacteria</taxon>
        <taxon>Rhodobacterales</taxon>
        <taxon>Roseobacteraceae</taxon>
        <taxon>Falsiruegeria</taxon>
    </lineage>
</organism>
<gene>
    <name evidence="7" type="ORF">TRL7639_03086</name>
</gene>
<dbReference type="CDD" id="cd02522">
    <property type="entry name" value="GT_2_like_a"/>
    <property type="match status" value="1"/>
</dbReference>
<dbReference type="EMBL" id="FWFO01000002">
    <property type="protein sequence ID" value="SLN57135.1"/>
    <property type="molecule type" value="Genomic_DNA"/>
</dbReference>
<dbReference type="RefSeq" id="WP_085796728.1">
    <property type="nucleotide sequence ID" value="NZ_FWFO01000002.1"/>
</dbReference>
<reference evidence="7 8" key="1">
    <citation type="submission" date="2017-03" db="EMBL/GenBank/DDBJ databases">
        <authorList>
            <person name="Afonso C.L."/>
            <person name="Miller P.J."/>
            <person name="Scott M.A."/>
            <person name="Spackman E."/>
            <person name="Goraichik I."/>
            <person name="Dimitrov K.M."/>
            <person name="Suarez D.L."/>
            <person name="Swayne D.E."/>
        </authorList>
    </citation>
    <scope>NUCLEOTIDE SEQUENCE [LARGE SCALE GENOMIC DNA]</scope>
    <source>
        <strain evidence="7 8">CECT 7639</strain>
    </source>
</reference>
<dbReference type="Pfam" id="PF00535">
    <property type="entry name" value="Glycos_transf_2"/>
    <property type="match status" value="1"/>
</dbReference>
<dbReference type="OrthoDB" id="5291101at2"/>
<dbReference type="InterPro" id="IPR001173">
    <property type="entry name" value="Glyco_trans_2-like"/>
</dbReference>
<evidence type="ECO:0000259" key="6">
    <source>
        <dbReference type="Pfam" id="PF00535"/>
    </source>
</evidence>
<evidence type="ECO:0000256" key="5">
    <source>
        <dbReference type="ARBA" id="ARBA00023136"/>
    </source>
</evidence>
<keyword evidence="8" id="KW-1185">Reference proteome</keyword>
<evidence type="ECO:0000256" key="2">
    <source>
        <dbReference type="ARBA" id="ARBA00022475"/>
    </source>
</evidence>
<dbReference type="AlphaFoldDB" id="A0A1Y5T6P1"/>
<protein>
    <submittedName>
        <fullName evidence="7">Glycosyl transferase family 2</fullName>
    </submittedName>
</protein>
<dbReference type="Gene3D" id="3.90.550.10">
    <property type="entry name" value="Spore Coat Polysaccharide Biosynthesis Protein SpsA, Chain A"/>
    <property type="match status" value="1"/>
</dbReference>
<keyword evidence="5" id="KW-0472">Membrane</keyword>